<comment type="similarity">
    <text evidence="7">Belongs to the binding-protein-dependent transport system permease family.</text>
</comment>
<dbReference type="GO" id="GO:0015276">
    <property type="term" value="F:ligand-gated monoatomic ion channel activity"/>
    <property type="evidence" value="ECO:0007669"/>
    <property type="project" value="InterPro"/>
</dbReference>
<evidence type="ECO:0000259" key="9">
    <source>
        <dbReference type="PROSITE" id="PS50928"/>
    </source>
</evidence>
<dbReference type="InterPro" id="IPR001638">
    <property type="entry name" value="Solute-binding_3/MltF_N"/>
</dbReference>
<keyword evidence="8" id="KW-0732">Signal</keyword>
<proteinExistence type="inferred from homology"/>
<feature type="chain" id="PRO_5025404355" evidence="8">
    <location>
        <begin position="32"/>
        <end position="486"/>
    </location>
</feature>
<dbReference type="InterPro" id="IPR001320">
    <property type="entry name" value="Iontro_rcpt_C"/>
</dbReference>
<dbReference type="Proteomes" id="UP000438120">
    <property type="component" value="Unassembled WGS sequence"/>
</dbReference>
<dbReference type="Gene3D" id="3.40.190.10">
    <property type="entry name" value="Periplasmic binding protein-like II"/>
    <property type="match status" value="2"/>
</dbReference>
<dbReference type="OrthoDB" id="9774451at2"/>
<dbReference type="RefSeq" id="WP_154549488.1">
    <property type="nucleotide sequence ID" value="NZ_VUMX01000042.1"/>
</dbReference>
<evidence type="ECO:0000256" key="2">
    <source>
        <dbReference type="ARBA" id="ARBA00022448"/>
    </source>
</evidence>
<dbReference type="InterPro" id="IPR010065">
    <property type="entry name" value="AA_ABC_transptr_permease_3TM"/>
</dbReference>
<gene>
    <name evidence="10" type="ORF">FYJ62_09750</name>
</gene>
<evidence type="ECO:0000313" key="10">
    <source>
        <dbReference type="EMBL" id="MST87883.1"/>
    </source>
</evidence>
<dbReference type="AlphaFoldDB" id="A0A6A8MGM8"/>
<dbReference type="GO" id="GO:0006865">
    <property type="term" value="P:amino acid transport"/>
    <property type="evidence" value="ECO:0007669"/>
    <property type="project" value="TreeGrafter"/>
</dbReference>
<protein>
    <submittedName>
        <fullName evidence="10">ABC transporter substrate-binding protein/permease</fullName>
    </submittedName>
</protein>
<evidence type="ECO:0000256" key="3">
    <source>
        <dbReference type="ARBA" id="ARBA00022475"/>
    </source>
</evidence>
<dbReference type="PANTHER" id="PTHR30614:SF46">
    <property type="entry name" value="ABC TRANSPORTER MEMBRANE SPANNING PERMEASE-GLUTAMINE TRANSPORT"/>
    <property type="match status" value="1"/>
</dbReference>
<dbReference type="SMART" id="SM00062">
    <property type="entry name" value="PBPb"/>
    <property type="match status" value="1"/>
</dbReference>
<evidence type="ECO:0000256" key="4">
    <source>
        <dbReference type="ARBA" id="ARBA00022692"/>
    </source>
</evidence>
<reference evidence="10 11" key="1">
    <citation type="submission" date="2019-08" db="EMBL/GenBank/DDBJ databases">
        <title>In-depth cultivation of the pig gut microbiome towards novel bacterial diversity and tailored functional studies.</title>
        <authorList>
            <person name="Wylensek D."/>
            <person name="Hitch T.C.A."/>
            <person name="Clavel T."/>
        </authorList>
    </citation>
    <scope>NUCLEOTIDE SEQUENCE [LARGE SCALE GENOMIC DNA]</scope>
    <source>
        <strain evidence="10 11">Bifido-178-WT-2B</strain>
    </source>
</reference>
<keyword evidence="2 7" id="KW-0813">Transport</keyword>
<keyword evidence="3" id="KW-1003">Cell membrane</keyword>
<keyword evidence="4 7" id="KW-0812">Transmembrane</keyword>
<dbReference type="InterPro" id="IPR000515">
    <property type="entry name" value="MetI-like"/>
</dbReference>
<comment type="subcellular location">
    <subcellularLocation>
        <location evidence="1 7">Cell membrane</location>
        <topology evidence="1 7">Multi-pass membrane protein</topology>
    </subcellularLocation>
</comment>
<evidence type="ECO:0000256" key="5">
    <source>
        <dbReference type="ARBA" id="ARBA00022989"/>
    </source>
</evidence>
<organism evidence="10 11">
    <name type="scientific">Lactobacillus porci</name>
    <dbReference type="NCBI Taxonomy" id="2012477"/>
    <lineage>
        <taxon>Bacteria</taxon>
        <taxon>Bacillati</taxon>
        <taxon>Bacillota</taxon>
        <taxon>Bacilli</taxon>
        <taxon>Lactobacillales</taxon>
        <taxon>Lactobacillaceae</taxon>
        <taxon>Lactobacillus</taxon>
    </lineage>
</organism>
<dbReference type="EMBL" id="VUMX01000042">
    <property type="protein sequence ID" value="MST87883.1"/>
    <property type="molecule type" value="Genomic_DNA"/>
</dbReference>
<dbReference type="CDD" id="cd06261">
    <property type="entry name" value="TM_PBP2"/>
    <property type="match status" value="1"/>
</dbReference>
<dbReference type="GO" id="GO:0043190">
    <property type="term" value="C:ATP-binding cassette (ABC) transporter complex"/>
    <property type="evidence" value="ECO:0007669"/>
    <property type="project" value="InterPro"/>
</dbReference>
<name>A0A6A8MGM8_9LACO</name>
<dbReference type="PROSITE" id="PS50928">
    <property type="entry name" value="ABC_TM1"/>
    <property type="match status" value="1"/>
</dbReference>
<sequence>MRFAKIKQMLLIPLATLLMLVALALPGQARAASKKTYIIGTDQTFEPFEIQDKKGTYNGKKPGIDIEILREIAKHEGFKYELKIMSFNADVQALQSGQIDGVIAGMSVTEERKKTIDFSDSYYNDGVVLAVAKDSKIKGLKDLKGKTVNVKTGTTGSLFAESIRKKYGFKLKYYSSSNTSWADVKAGNADAAIDDGPALRYGIANGTGLKIVGKQMSNTPLAFGVKKGHNKELLAMFNHGLRWLKKTGRLQKIVNKYTGKKAVKSQVVADTSIMGLLKSNAGALGAGLWMTVKLSIVGIIFAMLFGLVLGIMGIAEHKFWHGIANVIIYIFRGIPMMVLGFFIYIGMPTVIGHKIPLFTAGVLTLMLDEGAYIGAIVRGGFESVDVGQWEAARSLGLPYYKALWKVVAPQGFKLMIPSLVNQFIITLKDTSILSAIGVMELTQTGNTLIAQNFQGFKMWLIIAVMYLVIITVLTWISNYVHKKMKI</sequence>
<keyword evidence="5 7" id="KW-1133">Transmembrane helix</keyword>
<dbReference type="SUPFAM" id="SSF161098">
    <property type="entry name" value="MetI-like"/>
    <property type="match status" value="1"/>
</dbReference>
<accession>A0A6A8MGM8</accession>
<evidence type="ECO:0000256" key="1">
    <source>
        <dbReference type="ARBA" id="ARBA00004651"/>
    </source>
</evidence>
<dbReference type="InterPro" id="IPR043429">
    <property type="entry name" value="ArtM/GltK/GlnP/TcyL/YhdX-like"/>
</dbReference>
<feature type="transmembrane region" description="Helical" evidence="7">
    <location>
        <begin position="294"/>
        <end position="314"/>
    </location>
</feature>
<feature type="transmembrane region" description="Helical" evidence="7">
    <location>
        <begin position="458"/>
        <end position="480"/>
    </location>
</feature>
<feature type="signal peptide" evidence="8">
    <location>
        <begin position="1"/>
        <end position="31"/>
    </location>
</feature>
<keyword evidence="11" id="KW-1185">Reference proteome</keyword>
<feature type="domain" description="ABC transmembrane type-1" evidence="9">
    <location>
        <begin position="288"/>
        <end position="477"/>
    </location>
</feature>
<dbReference type="PANTHER" id="PTHR30614">
    <property type="entry name" value="MEMBRANE COMPONENT OF AMINO ACID ABC TRANSPORTER"/>
    <property type="match status" value="1"/>
</dbReference>
<evidence type="ECO:0000313" key="11">
    <source>
        <dbReference type="Proteomes" id="UP000438120"/>
    </source>
</evidence>
<dbReference type="Gene3D" id="1.10.3720.10">
    <property type="entry name" value="MetI-like"/>
    <property type="match status" value="1"/>
</dbReference>
<dbReference type="Pfam" id="PF00528">
    <property type="entry name" value="BPD_transp_1"/>
    <property type="match status" value="1"/>
</dbReference>
<keyword evidence="6 7" id="KW-0472">Membrane</keyword>
<dbReference type="SMART" id="SM00079">
    <property type="entry name" value="PBPe"/>
    <property type="match status" value="1"/>
</dbReference>
<dbReference type="SUPFAM" id="SSF53850">
    <property type="entry name" value="Periplasmic binding protein-like II"/>
    <property type="match status" value="1"/>
</dbReference>
<feature type="transmembrane region" description="Helical" evidence="7">
    <location>
        <begin position="326"/>
        <end position="347"/>
    </location>
</feature>
<evidence type="ECO:0000256" key="6">
    <source>
        <dbReference type="ARBA" id="ARBA00023136"/>
    </source>
</evidence>
<dbReference type="InterPro" id="IPR035906">
    <property type="entry name" value="MetI-like_sf"/>
</dbReference>
<evidence type="ECO:0000256" key="7">
    <source>
        <dbReference type="RuleBase" id="RU363032"/>
    </source>
</evidence>
<evidence type="ECO:0000256" key="8">
    <source>
        <dbReference type="SAM" id="SignalP"/>
    </source>
</evidence>
<dbReference type="Pfam" id="PF00497">
    <property type="entry name" value="SBP_bac_3"/>
    <property type="match status" value="1"/>
</dbReference>
<dbReference type="NCBIfam" id="TIGR01726">
    <property type="entry name" value="HEQRo_perm_3TM"/>
    <property type="match status" value="1"/>
</dbReference>
<comment type="caution">
    <text evidence="10">The sequence shown here is derived from an EMBL/GenBank/DDBJ whole genome shotgun (WGS) entry which is preliminary data.</text>
</comment>